<feature type="transmembrane region" description="Helical" evidence="2">
    <location>
        <begin position="279"/>
        <end position="302"/>
    </location>
</feature>
<dbReference type="OMA" id="ATYNAYC"/>
<dbReference type="PANTHER" id="PTHR42101">
    <property type="entry name" value="CHROMOSOME 16, WHOLE GENOME SHOTGUN SEQUENCE"/>
    <property type="match status" value="1"/>
</dbReference>
<dbReference type="OrthoDB" id="3177213at2759"/>
<feature type="transmembrane region" description="Helical" evidence="2">
    <location>
        <begin position="531"/>
        <end position="552"/>
    </location>
</feature>
<sequence>MTNHKQHYRQPHVRERLKFLKSPVVDNAIPSAQEHVDKSDYQEKGVPMLRRYEEPTLLEIFYDLFFAANYTVFSENREVTNHSSFKAYIGYFCLLWLNWFLVAAYDVRFVTDSIFERAARALQLGVLVGFAVVAPIFDPSNQEAQTMRTMSLILMFSRAVLAVEYASTLWHVRQYKKSRVPLYINICVNIVALLIYLGVTFRFLDNKRTRVYMTWYFISGAEAIITLVISYLWTVMSFTETHFIKRLTLITVMILGDGLVNIAKEVVTIVQTPKAWDSLTIGLITAGVATIYFVFLIYFDWLRSSFYLPPVRQLIWTSLHLPFHLSLVLFMQAFTQYIIWSKVMSVLNQLTDNYFGGVVGDSSPQTNITSAKIGQYFKNKTDDFFSQYPAKMTETLQTVELAINNITSLPNDLWPTLEKFGNSGNASALSETTEDAVTTFLLSTQTIIASMTNNLFQAFGINIAKDVIRPTHNITRGNISAETFQNKVTNKTWRRYRIVFAYGYISAGVCLLLMALLSVISRPTRWKPWPIIRLIILVILALGTGLTSILWFTSPPEEAVEEEGDVGEDACFRYISTPWVLLTIFLVYTVVLVLTHIGGNGETFKRAGTFLSRKKKQSYVPVAIPMTPSNEWNSTNRRTSGKTSVTGQHGQSSSPFETHRSSQSDAGYDGNERRLVTL</sequence>
<proteinExistence type="predicted"/>
<organism evidence="3 4">
    <name type="scientific">Metarhizium rileyi (strain RCEF 4871)</name>
    <name type="common">Nomuraea rileyi</name>
    <dbReference type="NCBI Taxonomy" id="1649241"/>
    <lineage>
        <taxon>Eukaryota</taxon>
        <taxon>Fungi</taxon>
        <taxon>Dikarya</taxon>
        <taxon>Ascomycota</taxon>
        <taxon>Pezizomycotina</taxon>
        <taxon>Sordariomycetes</taxon>
        <taxon>Hypocreomycetidae</taxon>
        <taxon>Hypocreales</taxon>
        <taxon>Clavicipitaceae</taxon>
        <taxon>Metarhizium</taxon>
    </lineage>
</organism>
<feature type="transmembrane region" description="Helical" evidence="2">
    <location>
        <begin position="85"/>
        <end position="107"/>
    </location>
</feature>
<protein>
    <recommendedName>
        <fullName evidence="5">Low temperature requirement A</fullName>
    </recommendedName>
</protein>
<gene>
    <name evidence="3" type="ORF">NOR_01630</name>
</gene>
<feature type="compositionally biased region" description="Polar residues" evidence="1">
    <location>
        <begin position="627"/>
        <end position="656"/>
    </location>
</feature>
<keyword evidence="4" id="KW-1185">Reference proteome</keyword>
<evidence type="ECO:0000256" key="1">
    <source>
        <dbReference type="SAM" id="MobiDB-lite"/>
    </source>
</evidence>
<evidence type="ECO:0000256" key="2">
    <source>
        <dbReference type="SAM" id="Phobius"/>
    </source>
</evidence>
<evidence type="ECO:0000313" key="3">
    <source>
        <dbReference type="EMBL" id="OAA48380.1"/>
    </source>
</evidence>
<feature type="transmembrane region" description="Helical" evidence="2">
    <location>
        <begin position="182"/>
        <end position="203"/>
    </location>
</feature>
<dbReference type="EMBL" id="AZHC01000004">
    <property type="protein sequence ID" value="OAA48380.1"/>
    <property type="molecule type" value="Genomic_DNA"/>
</dbReference>
<feature type="transmembrane region" description="Helical" evidence="2">
    <location>
        <begin position="119"/>
        <end position="137"/>
    </location>
</feature>
<keyword evidence="2" id="KW-0812">Transmembrane</keyword>
<feature type="transmembrane region" description="Helical" evidence="2">
    <location>
        <begin position="247"/>
        <end position="267"/>
    </location>
</feature>
<dbReference type="AlphaFoldDB" id="A0A162M0W6"/>
<reference evidence="3 4" key="1">
    <citation type="journal article" date="2016" name="Genome Biol. Evol.">
        <title>Divergent and convergent evolution of fungal pathogenicity.</title>
        <authorList>
            <person name="Shang Y."/>
            <person name="Xiao G."/>
            <person name="Zheng P."/>
            <person name="Cen K."/>
            <person name="Zhan S."/>
            <person name="Wang C."/>
        </authorList>
    </citation>
    <scope>NUCLEOTIDE SEQUENCE [LARGE SCALE GENOMIC DNA]</scope>
    <source>
        <strain evidence="3 4">RCEF 4871</strain>
    </source>
</reference>
<dbReference type="PANTHER" id="PTHR42101:SF1">
    <property type="entry name" value="LOW TEMPERATURE REQUIREMENT A"/>
    <property type="match status" value="1"/>
</dbReference>
<feature type="transmembrane region" description="Helical" evidence="2">
    <location>
        <begin position="572"/>
        <end position="597"/>
    </location>
</feature>
<dbReference type="Proteomes" id="UP000243498">
    <property type="component" value="Unassembled WGS sequence"/>
</dbReference>
<feature type="region of interest" description="Disordered" evidence="1">
    <location>
        <begin position="625"/>
        <end position="671"/>
    </location>
</feature>
<feature type="transmembrane region" description="Helical" evidence="2">
    <location>
        <begin position="499"/>
        <end position="519"/>
    </location>
</feature>
<keyword evidence="2" id="KW-0472">Membrane</keyword>
<name>A0A162M0W6_METRR</name>
<keyword evidence="2" id="KW-1133">Transmembrane helix</keyword>
<evidence type="ECO:0000313" key="4">
    <source>
        <dbReference type="Proteomes" id="UP000243498"/>
    </source>
</evidence>
<dbReference type="STRING" id="1081105.A0A162M0W6"/>
<evidence type="ECO:0008006" key="5">
    <source>
        <dbReference type="Google" id="ProtNLM"/>
    </source>
</evidence>
<feature type="transmembrane region" description="Helical" evidence="2">
    <location>
        <begin position="314"/>
        <end position="340"/>
    </location>
</feature>
<feature type="transmembrane region" description="Helical" evidence="2">
    <location>
        <begin position="149"/>
        <end position="170"/>
    </location>
</feature>
<feature type="transmembrane region" description="Helical" evidence="2">
    <location>
        <begin position="215"/>
        <end position="235"/>
    </location>
</feature>
<comment type="caution">
    <text evidence="3">The sequence shown here is derived from an EMBL/GenBank/DDBJ whole genome shotgun (WGS) entry which is preliminary data.</text>
</comment>
<accession>A0A162M0W6</accession>